<evidence type="ECO:0000256" key="2">
    <source>
        <dbReference type="ARBA" id="ARBA00022741"/>
    </source>
</evidence>
<dbReference type="PROSITE" id="PS00297">
    <property type="entry name" value="HSP70_1"/>
    <property type="match status" value="1"/>
</dbReference>
<evidence type="ECO:0000313" key="8">
    <source>
        <dbReference type="Proteomes" id="UP001293718"/>
    </source>
</evidence>
<comment type="similarity">
    <text evidence="1 5 6">Belongs to the heat shock protein 70 family.</text>
</comment>
<dbReference type="Gene3D" id="3.90.640.10">
    <property type="entry name" value="Actin, Chain A, domain 4"/>
    <property type="match status" value="1"/>
</dbReference>
<gene>
    <name evidence="5 7" type="primary">hscA</name>
    <name evidence="7" type="ORF">SM757_17500</name>
</gene>
<name>A0ABU5IH28_9BURK</name>
<comment type="function">
    <text evidence="5">Chaperone involved in the maturation of iron-sulfur cluster-containing proteins. Has a low intrinsic ATPase activity which is markedly stimulated by HscB.</text>
</comment>
<evidence type="ECO:0000256" key="6">
    <source>
        <dbReference type="RuleBase" id="RU003322"/>
    </source>
</evidence>
<dbReference type="Gene3D" id="3.30.420.40">
    <property type="match status" value="2"/>
</dbReference>
<evidence type="ECO:0000256" key="5">
    <source>
        <dbReference type="HAMAP-Rule" id="MF_00679"/>
    </source>
</evidence>
<keyword evidence="3 5" id="KW-0067">ATP-binding</keyword>
<dbReference type="PRINTS" id="PR00301">
    <property type="entry name" value="HEATSHOCK70"/>
</dbReference>
<dbReference type="RefSeq" id="WP_066341905.1">
    <property type="nucleotide sequence ID" value="NZ_JAXOJX010000029.1"/>
</dbReference>
<dbReference type="InterPro" id="IPR013126">
    <property type="entry name" value="Hsp_70_fam"/>
</dbReference>
<dbReference type="InterPro" id="IPR010236">
    <property type="entry name" value="ISC_FeS_clus_asmbl_HscA"/>
</dbReference>
<dbReference type="InterPro" id="IPR043129">
    <property type="entry name" value="ATPase_NBD"/>
</dbReference>
<dbReference type="NCBIfam" id="NF003520">
    <property type="entry name" value="PRK05183.1"/>
    <property type="match status" value="1"/>
</dbReference>
<keyword evidence="8" id="KW-1185">Reference proteome</keyword>
<dbReference type="NCBIfam" id="TIGR01991">
    <property type="entry name" value="HscA"/>
    <property type="match status" value="1"/>
</dbReference>
<dbReference type="PANTHER" id="PTHR19375">
    <property type="entry name" value="HEAT SHOCK PROTEIN 70KDA"/>
    <property type="match status" value="1"/>
</dbReference>
<reference evidence="7 8" key="1">
    <citation type="submission" date="2023-11" db="EMBL/GenBank/DDBJ databases">
        <title>Draft genome of Azohydromonas lata strain H1 (DSM1123), a polyhydroxyalkanoate producer.</title>
        <authorList>
            <person name="Traversa D."/>
            <person name="D'Addabbo P."/>
            <person name="Pazzani C."/>
            <person name="Manzari C."/>
            <person name="Chiara M."/>
            <person name="Scrascia M."/>
        </authorList>
    </citation>
    <scope>NUCLEOTIDE SEQUENCE [LARGE SCALE GENOMIC DNA]</scope>
    <source>
        <strain evidence="7 8">H1</strain>
    </source>
</reference>
<dbReference type="Proteomes" id="UP001293718">
    <property type="component" value="Unassembled WGS sequence"/>
</dbReference>
<evidence type="ECO:0000256" key="3">
    <source>
        <dbReference type="ARBA" id="ARBA00022840"/>
    </source>
</evidence>
<dbReference type="InterPro" id="IPR018181">
    <property type="entry name" value="Heat_shock_70_CS"/>
</dbReference>
<keyword evidence="4 5" id="KW-0143">Chaperone</keyword>
<proteinExistence type="inferred from homology"/>
<dbReference type="SUPFAM" id="SSF100934">
    <property type="entry name" value="Heat shock protein 70kD (HSP70), C-terminal subdomain"/>
    <property type="match status" value="1"/>
</dbReference>
<organism evidence="7 8">
    <name type="scientific">Azohydromonas lata</name>
    <dbReference type="NCBI Taxonomy" id="45677"/>
    <lineage>
        <taxon>Bacteria</taxon>
        <taxon>Pseudomonadati</taxon>
        <taxon>Pseudomonadota</taxon>
        <taxon>Betaproteobacteria</taxon>
        <taxon>Burkholderiales</taxon>
        <taxon>Sphaerotilaceae</taxon>
        <taxon>Azohydromonas</taxon>
    </lineage>
</organism>
<dbReference type="HAMAP" id="MF_00679">
    <property type="entry name" value="HscA"/>
    <property type="match status" value="1"/>
</dbReference>
<keyword evidence="2 5" id="KW-0547">Nucleotide-binding</keyword>
<dbReference type="InterPro" id="IPR029047">
    <property type="entry name" value="HSP70_peptide-bd_sf"/>
</dbReference>
<protein>
    <recommendedName>
        <fullName evidence="5">Chaperone protein HscA homolog</fullName>
    </recommendedName>
</protein>
<dbReference type="PROSITE" id="PS00329">
    <property type="entry name" value="HSP70_2"/>
    <property type="match status" value="1"/>
</dbReference>
<evidence type="ECO:0000256" key="4">
    <source>
        <dbReference type="ARBA" id="ARBA00023186"/>
    </source>
</evidence>
<dbReference type="Gene3D" id="2.60.34.10">
    <property type="entry name" value="Substrate Binding Domain Of DNAk, Chain A, domain 1"/>
    <property type="match status" value="1"/>
</dbReference>
<dbReference type="Gene3D" id="1.20.1270.10">
    <property type="match status" value="1"/>
</dbReference>
<sequence length="631" mass="66842">MALLQIAEPGRSAAPHQHRLAVGIDLGTTNSLVATVRSAVPQVLSDEQGRALLPSVVHYGAFGGVTVGHEAQALAASDPLNTIASAKRLIGRRLADVQKAMLPYELQALSDTAVGVQTRQGVKSPVEVGTQVLRALRERAEGALGGALVGAVITVPAYFDDAQRQATKDAAQQAGLHVLRLLNEPTAAAVAYGLDKGSEGTFVVYDLGGGTFDVSVLRLQRGVFEVIATNGDAMLGGDDFDHRLAEHFMAATGGWTSETGALLAAARRAKEALSEQEAVDMRCLRADGSEAVLTLTRTAFDELTRPLVERTLGPVKRALRDAKLRVEEVDGVVLVGGSTRLLQVRAEIEKLFGKPPLTDIDPDQAVALGAAIQADQLAGNRTGDGLLLLDVCPLSLGIETMGGLVEKIIPRNSSVPVARAQDFTTFKDGQTALALHVVQGERELVGECRSLARFTLRGIPPMAAGAARIRVSFQIDADGLLSVSAVEQISGVQAHVEVKPSYGLATETVTGMLKDAMSAAADDSAARMLREAQIDARRLIDATEAALREDGEALLQPQERQEILAGMQAVADLLAESASLDGTQEDWRRLRDALRAASTALNNITTPFAGRRMDVRIRQALSGQRMDQIAA</sequence>
<dbReference type="InterPro" id="IPR029048">
    <property type="entry name" value="HSP70_C_sf"/>
</dbReference>
<comment type="caution">
    <text evidence="7">The sequence shown here is derived from an EMBL/GenBank/DDBJ whole genome shotgun (WGS) entry which is preliminary data.</text>
</comment>
<dbReference type="SUPFAM" id="SSF53067">
    <property type="entry name" value="Actin-like ATPase domain"/>
    <property type="match status" value="2"/>
</dbReference>
<dbReference type="GO" id="GO:0016787">
    <property type="term" value="F:hydrolase activity"/>
    <property type="evidence" value="ECO:0007669"/>
    <property type="project" value="UniProtKB-KW"/>
</dbReference>
<dbReference type="Pfam" id="PF00012">
    <property type="entry name" value="HSP70"/>
    <property type="match status" value="1"/>
</dbReference>
<keyword evidence="7" id="KW-0378">Hydrolase</keyword>
<accession>A0ABU5IH28</accession>
<dbReference type="SUPFAM" id="SSF100920">
    <property type="entry name" value="Heat shock protein 70kD (HSP70), peptide-binding domain"/>
    <property type="match status" value="1"/>
</dbReference>
<evidence type="ECO:0000256" key="1">
    <source>
        <dbReference type="ARBA" id="ARBA00007381"/>
    </source>
</evidence>
<evidence type="ECO:0000313" key="7">
    <source>
        <dbReference type="EMBL" id="MDZ5458374.1"/>
    </source>
</evidence>
<dbReference type="EMBL" id="JAXOJX010000029">
    <property type="protein sequence ID" value="MDZ5458374.1"/>
    <property type="molecule type" value="Genomic_DNA"/>
</dbReference>